<proteinExistence type="predicted"/>
<dbReference type="Proteomes" id="UP000815677">
    <property type="component" value="Unassembled WGS sequence"/>
</dbReference>
<feature type="region of interest" description="Disordered" evidence="1">
    <location>
        <begin position="92"/>
        <end position="146"/>
    </location>
</feature>
<evidence type="ECO:0000313" key="2">
    <source>
        <dbReference type="EMBL" id="GAT42401.1"/>
    </source>
</evidence>
<feature type="region of interest" description="Disordered" evidence="1">
    <location>
        <begin position="159"/>
        <end position="178"/>
    </location>
</feature>
<gene>
    <name evidence="2" type="ORF">MCHLO_00116</name>
</gene>
<feature type="region of interest" description="Disordered" evidence="1">
    <location>
        <begin position="54"/>
        <end position="78"/>
    </location>
</feature>
<evidence type="ECO:0000256" key="1">
    <source>
        <dbReference type="SAM" id="MobiDB-lite"/>
    </source>
</evidence>
<name>A0ABQ0KY23_MYCCL</name>
<accession>A0ABQ0KY23</accession>
<organism evidence="2 3">
    <name type="scientific">Mycena chlorophos</name>
    <name type="common">Agaric fungus</name>
    <name type="synonym">Agaricus chlorophos</name>
    <dbReference type="NCBI Taxonomy" id="658473"/>
    <lineage>
        <taxon>Eukaryota</taxon>
        <taxon>Fungi</taxon>
        <taxon>Dikarya</taxon>
        <taxon>Basidiomycota</taxon>
        <taxon>Agaricomycotina</taxon>
        <taxon>Agaricomycetes</taxon>
        <taxon>Agaricomycetidae</taxon>
        <taxon>Agaricales</taxon>
        <taxon>Marasmiineae</taxon>
        <taxon>Mycenaceae</taxon>
        <taxon>Mycena</taxon>
    </lineage>
</organism>
<feature type="compositionally biased region" description="Polar residues" evidence="1">
    <location>
        <begin position="55"/>
        <end position="70"/>
    </location>
</feature>
<sequence>MDAVTRIWVVDTTKKVCGAFTGSFSRIWPFADLRFSSIRTVCVPNLIREAREGATNASIRSSLAPSTTPAVQPRNHPSASISSAILPASADAPAVDLPIDSRPRKRDSTHPTQPASTSTEERLGAPDHATQLQDRARPPPTQTTVLRFPDAAILPSMTELPSIPEVGPPPSTFATHSSRDQNSHILGQLVQSQRLPPALPNSTSPLETLARWLACYLRRLLTVVDMLEMQRHLAGDDWGDEIGPCSCPRTQANRPYCVSCAAGCRTKTADATSLGLSAREQKSVGRVRAAVQTQKTVLRLLYCQFMGAVARLWVVEMMKKDLECVRLLRYPKDTSRRYPRVDPLVVVPTTTHEVRARNHHPHPHRPLPFPLPPTRPPWISLSTIVPASTICGVHTARASLSPALAMQSTD</sequence>
<reference evidence="2" key="1">
    <citation type="submission" date="2014-09" db="EMBL/GenBank/DDBJ databases">
        <title>Genome sequence of the luminous mushroom Mycena chlorophos for searching fungal bioluminescence genes.</title>
        <authorList>
            <person name="Tanaka Y."/>
            <person name="Kasuga D."/>
            <person name="Oba Y."/>
            <person name="Hase S."/>
            <person name="Sato K."/>
            <person name="Oba Y."/>
            <person name="Sakakibara Y."/>
        </authorList>
    </citation>
    <scope>NUCLEOTIDE SEQUENCE</scope>
</reference>
<evidence type="ECO:0000313" key="3">
    <source>
        <dbReference type="Proteomes" id="UP000815677"/>
    </source>
</evidence>
<dbReference type="EMBL" id="DF837883">
    <property type="protein sequence ID" value="GAT42401.1"/>
    <property type="molecule type" value="Genomic_DNA"/>
</dbReference>
<protein>
    <submittedName>
        <fullName evidence="2">Uncharacterized protein</fullName>
    </submittedName>
</protein>
<keyword evidence="3" id="KW-1185">Reference proteome</keyword>
<feature type="compositionally biased region" description="Basic and acidic residues" evidence="1">
    <location>
        <begin position="99"/>
        <end position="109"/>
    </location>
</feature>